<reference evidence="2" key="1">
    <citation type="submission" date="2017-02" db="UniProtKB">
        <authorList>
            <consortium name="WormBaseParasite"/>
        </authorList>
    </citation>
    <scope>IDENTIFICATION</scope>
</reference>
<evidence type="ECO:0000313" key="2">
    <source>
        <dbReference type="WBParaSite" id="PTRK_0000217475.1"/>
    </source>
</evidence>
<proteinExistence type="predicted"/>
<sequence>MTILNSILYSGISCSNGAGDQFVDQIFYEFNNCYNTTGEKSGIRQKKSTLEDLTNFEFNRYFQKIFVLGTLNKDTETQQILT</sequence>
<name>A0A0N4Z571_PARTI</name>
<protein>
    <submittedName>
        <fullName evidence="2">Uncharacterized protein</fullName>
    </submittedName>
</protein>
<keyword evidence="1" id="KW-1185">Reference proteome</keyword>
<evidence type="ECO:0000313" key="1">
    <source>
        <dbReference type="Proteomes" id="UP000038045"/>
    </source>
</evidence>
<dbReference type="AlphaFoldDB" id="A0A0N4Z571"/>
<accession>A0A0N4Z571</accession>
<dbReference type="Proteomes" id="UP000038045">
    <property type="component" value="Unplaced"/>
</dbReference>
<organism evidence="1 2">
    <name type="scientific">Parastrongyloides trichosuri</name>
    <name type="common">Possum-specific nematode worm</name>
    <dbReference type="NCBI Taxonomy" id="131310"/>
    <lineage>
        <taxon>Eukaryota</taxon>
        <taxon>Metazoa</taxon>
        <taxon>Ecdysozoa</taxon>
        <taxon>Nematoda</taxon>
        <taxon>Chromadorea</taxon>
        <taxon>Rhabditida</taxon>
        <taxon>Tylenchina</taxon>
        <taxon>Panagrolaimomorpha</taxon>
        <taxon>Strongyloidoidea</taxon>
        <taxon>Strongyloididae</taxon>
        <taxon>Parastrongyloides</taxon>
    </lineage>
</organism>
<dbReference type="WBParaSite" id="PTRK_0000217475.1">
    <property type="protein sequence ID" value="PTRK_0000217475.1"/>
    <property type="gene ID" value="PTRK_0000217475"/>
</dbReference>